<dbReference type="GO" id="GO:0003824">
    <property type="term" value="F:catalytic activity"/>
    <property type="evidence" value="ECO:0007669"/>
    <property type="project" value="UniProtKB-ARBA"/>
</dbReference>
<dbReference type="InterPro" id="IPR000073">
    <property type="entry name" value="AB_hydrolase_1"/>
</dbReference>
<feature type="domain" description="AB hydrolase-1" evidence="1">
    <location>
        <begin position="61"/>
        <end position="307"/>
    </location>
</feature>
<dbReference type="EMBL" id="CADCVC010000123">
    <property type="protein sequence ID" value="CAA9442140.1"/>
    <property type="molecule type" value="Genomic_DNA"/>
</dbReference>
<name>A0A6J4QHG8_9ACTN</name>
<dbReference type="PRINTS" id="PR00111">
    <property type="entry name" value="ABHYDROLASE"/>
</dbReference>
<accession>A0A6J4QHG8</accession>
<evidence type="ECO:0000313" key="2">
    <source>
        <dbReference type="EMBL" id="CAA9442140.1"/>
    </source>
</evidence>
<dbReference type="PANTHER" id="PTHR46438">
    <property type="entry name" value="ALPHA/BETA-HYDROLASES SUPERFAMILY PROTEIN"/>
    <property type="match status" value="1"/>
</dbReference>
<dbReference type="SUPFAM" id="SSF53474">
    <property type="entry name" value="alpha/beta-Hydrolases"/>
    <property type="match status" value="1"/>
</dbReference>
<dbReference type="Pfam" id="PF12697">
    <property type="entry name" value="Abhydrolase_6"/>
    <property type="match status" value="1"/>
</dbReference>
<reference evidence="2" key="1">
    <citation type="submission" date="2020-02" db="EMBL/GenBank/DDBJ databases">
        <authorList>
            <person name="Meier V. D."/>
        </authorList>
    </citation>
    <scope>NUCLEOTIDE SEQUENCE</scope>
    <source>
        <strain evidence="2">AVDCRST_MAG80</strain>
    </source>
</reference>
<dbReference type="InterPro" id="IPR029058">
    <property type="entry name" value="AB_hydrolase_fold"/>
</dbReference>
<dbReference type="Gene3D" id="3.40.50.1820">
    <property type="entry name" value="alpha/beta hydrolase"/>
    <property type="match status" value="1"/>
</dbReference>
<protein>
    <recommendedName>
        <fullName evidence="1">AB hydrolase-1 domain-containing protein</fullName>
    </recommendedName>
</protein>
<dbReference type="AlphaFoldDB" id="A0A6J4QHG8"/>
<dbReference type="PANTHER" id="PTHR46438:SF2">
    <property type="entry name" value="ALPHA_BETA-HYDROLASES SUPERFAMILY PROTEIN"/>
    <property type="match status" value="1"/>
</dbReference>
<organism evidence="2">
    <name type="scientific">uncultured Rubrobacteraceae bacterium</name>
    <dbReference type="NCBI Taxonomy" id="349277"/>
    <lineage>
        <taxon>Bacteria</taxon>
        <taxon>Bacillati</taxon>
        <taxon>Actinomycetota</taxon>
        <taxon>Rubrobacteria</taxon>
        <taxon>Rubrobacterales</taxon>
        <taxon>Rubrobacteraceae</taxon>
        <taxon>environmental samples</taxon>
    </lineage>
</organism>
<gene>
    <name evidence="2" type="ORF">AVDCRST_MAG80-1428</name>
</gene>
<sequence>MRLRTWGLGVAGSVGGLAVLNRRLEKVGEPARLAGGEERRYYWRGWRLAYRVAGEPQAPPVLLVHGVYAGASSYEFRKNFLELARDFRVYALDLLGCGLSERPRRRYGPEDVAAQVEDFAREEIGVQTHLISSSLSAALVVPAAVRSPRLFKKLVLICPTGLGGSLDQPSGRLGEAIYNLFRAPVLGNSLYHAIVSRRGIRYYLGSMAYHEPESITDELVEDYYHTSHQPGAKYFPAAFVSGKLNLGLEDRWSRVPHKSFIAWGQEARTTPVSQAQQFTRRNPRAELKIFRNAALLPHDERAETFNEEAKKFLLDNARGKTAS</sequence>
<evidence type="ECO:0000259" key="1">
    <source>
        <dbReference type="Pfam" id="PF12697"/>
    </source>
</evidence>
<proteinExistence type="predicted"/>